<keyword evidence="4 5" id="KW-0732">Signal</keyword>
<dbReference type="EMBL" id="JBJQND010000013">
    <property type="protein sequence ID" value="KAL3857122.1"/>
    <property type="molecule type" value="Genomic_DNA"/>
</dbReference>
<gene>
    <name evidence="6" type="ORF">ACJMK2_011817</name>
</gene>
<name>A0ABD3V9D0_SINWO</name>
<reference evidence="6 7" key="1">
    <citation type="submission" date="2024-11" db="EMBL/GenBank/DDBJ databases">
        <title>Chromosome-level genome assembly of the freshwater bivalve Anodonta woodiana.</title>
        <authorList>
            <person name="Chen X."/>
        </authorList>
    </citation>
    <scope>NUCLEOTIDE SEQUENCE [LARGE SCALE GENOMIC DNA]</scope>
    <source>
        <strain evidence="6">MN2024</strain>
        <tissue evidence="6">Gills</tissue>
    </source>
</reference>
<dbReference type="AlphaFoldDB" id="A0ABD3V9D0"/>
<dbReference type="GO" id="GO:0005576">
    <property type="term" value="C:extracellular region"/>
    <property type="evidence" value="ECO:0007669"/>
    <property type="project" value="UniProtKB-SubCell"/>
</dbReference>
<dbReference type="Gene3D" id="2.10.90.10">
    <property type="entry name" value="Cystine-knot cytokines"/>
    <property type="match status" value="1"/>
</dbReference>
<feature type="signal peptide" evidence="5">
    <location>
        <begin position="1"/>
        <end position="29"/>
    </location>
</feature>
<dbReference type="Proteomes" id="UP001634394">
    <property type="component" value="Unassembled WGS sequence"/>
</dbReference>
<evidence type="ECO:0000256" key="5">
    <source>
        <dbReference type="SAM" id="SignalP"/>
    </source>
</evidence>
<feature type="chain" id="PRO_5044802944" evidence="5">
    <location>
        <begin position="30"/>
        <end position="184"/>
    </location>
</feature>
<comment type="similarity">
    <text evidence="2">Belongs to the IL-17 family.</text>
</comment>
<evidence type="ECO:0000313" key="6">
    <source>
        <dbReference type="EMBL" id="KAL3857122.1"/>
    </source>
</evidence>
<evidence type="ECO:0000256" key="2">
    <source>
        <dbReference type="ARBA" id="ARBA00007236"/>
    </source>
</evidence>
<evidence type="ECO:0000256" key="4">
    <source>
        <dbReference type="ARBA" id="ARBA00022729"/>
    </source>
</evidence>
<dbReference type="InterPro" id="IPR029034">
    <property type="entry name" value="Cystine-knot_cytokine"/>
</dbReference>
<protein>
    <submittedName>
        <fullName evidence="6">Uncharacterized protein</fullName>
    </submittedName>
</protein>
<evidence type="ECO:0000256" key="1">
    <source>
        <dbReference type="ARBA" id="ARBA00004613"/>
    </source>
</evidence>
<sequence>MIPIMKIYKVFLVIAWLWTVLCNSGLVEAEIRVVTCREPENVTDLIGRELLAMYETEFTFKIVPNYESLQDTIFVDDHHSRRVLIYGQDTCPKTLHRQGDLADHAICPWSVEMHHDQNRIPKNIARAKCSCITCRRTSGRCSPIMSFLPVVRKTCNIITGLYQYNGIIESVPVGCTCDKASARI</sequence>
<dbReference type="InterPro" id="IPR010345">
    <property type="entry name" value="IL-17_fam"/>
</dbReference>
<keyword evidence="3" id="KW-0964">Secreted</keyword>
<evidence type="ECO:0000313" key="7">
    <source>
        <dbReference type="Proteomes" id="UP001634394"/>
    </source>
</evidence>
<comment type="caution">
    <text evidence="6">The sequence shown here is derived from an EMBL/GenBank/DDBJ whole genome shotgun (WGS) entry which is preliminary data.</text>
</comment>
<keyword evidence="7" id="KW-1185">Reference proteome</keyword>
<dbReference type="Pfam" id="PF06083">
    <property type="entry name" value="IL17"/>
    <property type="match status" value="1"/>
</dbReference>
<accession>A0ABD3V9D0</accession>
<dbReference type="SUPFAM" id="SSF57501">
    <property type="entry name" value="Cystine-knot cytokines"/>
    <property type="match status" value="1"/>
</dbReference>
<comment type="subcellular location">
    <subcellularLocation>
        <location evidence="1">Secreted</location>
    </subcellularLocation>
</comment>
<evidence type="ECO:0000256" key="3">
    <source>
        <dbReference type="ARBA" id="ARBA00022525"/>
    </source>
</evidence>
<organism evidence="6 7">
    <name type="scientific">Sinanodonta woodiana</name>
    <name type="common">Chinese pond mussel</name>
    <name type="synonym">Anodonta woodiana</name>
    <dbReference type="NCBI Taxonomy" id="1069815"/>
    <lineage>
        <taxon>Eukaryota</taxon>
        <taxon>Metazoa</taxon>
        <taxon>Spiralia</taxon>
        <taxon>Lophotrochozoa</taxon>
        <taxon>Mollusca</taxon>
        <taxon>Bivalvia</taxon>
        <taxon>Autobranchia</taxon>
        <taxon>Heteroconchia</taxon>
        <taxon>Palaeoheterodonta</taxon>
        <taxon>Unionida</taxon>
        <taxon>Unionoidea</taxon>
        <taxon>Unionidae</taxon>
        <taxon>Unioninae</taxon>
        <taxon>Sinanodonta</taxon>
    </lineage>
</organism>
<proteinExistence type="inferred from homology"/>